<keyword evidence="1" id="KW-0472">Membrane</keyword>
<feature type="transmembrane region" description="Helical" evidence="1">
    <location>
        <begin position="6"/>
        <end position="25"/>
    </location>
</feature>
<keyword evidence="1" id="KW-0812">Transmembrane</keyword>
<proteinExistence type="predicted"/>
<evidence type="ECO:0000256" key="1">
    <source>
        <dbReference type="SAM" id="Phobius"/>
    </source>
</evidence>
<organism evidence="2 3">
    <name type="scientific">Candidatus Liberibacter americanus str. Sao Paulo</name>
    <dbReference type="NCBI Taxonomy" id="1261131"/>
    <lineage>
        <taxon>Bacteria</taxon>
        <taxon>Pseudomonadati</taxon>
        <taxon>Pseudomonadota</taxon>
        <taxon>Alphaproteobacteria</taxon>
        <taxon>Hyphomicrobiales</taxon>
        <taxon>Rhizobiaceae</taxon>
        <taxon>Liberibacter</taxon>
    </lineage>
</organism>
<dbReference type="HOGENOM" id="CLU_099353_0_0_5"/>
<dbReference type="PATRIC" id="fig|1261131.3.peg.872"/>
<dbReference type="AlphaFoldDB" id="U6B946"/>
<evidence type="ECO:0000313" key="3">
    <source>
        <dbReference type="Proteomes" id="UP000017862"/>
    </source>
</evidence>
<dbReference type="KEGG" id="lar:lam_910"/>
<dbReference type="EMBL" id="CP006604">
    <property type="protein sequence ID" value="AHA28242.1"/>
    <property type="molecule type" value="Genomic_DNA"/>
</dbReference>
<evidence type="ECO:0000313" key="2">
    <source>
        <dbReference type="EMBL" id="AHA28242.1"/>
    </source>
</evidence>
<sequence>MQKDILYVVVFVLFMEGCTIINGYNKSVTNESKTKIIINKKSTLNTVDQEFLKQKKRNFVFSKKSIWKFNSDIYFKDWGYAVSDHDRIIESIKESGGTIEAVQAAEYLSRNIEPAYVSGYQREGLIDILYIEYPTRANENSGIILVPAIGKPIDIEHTFDKNFNLSNSLTWKRFSKNNPVVLPYSLGGLLRKEQNDKGIKLIFPYALRSCHGCDDVAFMDVGYSFTNKGEFIGSYLSGIRDINR</sequence>
<name>U6B946_9HYPH</name>
<accession>U6B946</accession>
<keyword evidence="3" id="KW-1185">Reference proteome</keyword>
<dbReference type="Proteomes" id="UP000017862">
    <property type="component" value="Chromosome"/>
</dbReference>
<protein>
    <submittedName>
        <fullName evidence="2">Uncharacterized protein</fullName>
    </submittedName>
</protein>
<keyword evidence="1" id="KW-1133">Transmembrane helix</keyword>
<gene>
    <name evidence="2" type="ORF">lam_910</name>
</gene>
<reference evidence="2 3" key="1">
    <citation type="journal article" date="2014" name="Mol. Plant Microbe Interact.">
        <title>The complete genome sequence of Candidatus Liberibacter americanus, associated with citrus Huanglongbing.</title>
        <authorList>
            <person name="Wulff N.A."/>
            <person name="Zhang S."/>
            <person name="Setubal J.C."/>
            <person name="Almeida N.F."/>
            <person name="Martins E.C."/>
            <person name="Harakava R."/>
            <person name="Kumar D."/>
            <person name="Rangel L.T."/>
            <person name="Foissac X."/>
            <person name="Bove J."/>
            <person name="Gabriel D.W."/>
        </authorList>
    </citation>
    <scope>NUCLEOTIDE SEQUENCE [LARGE SCALE GENOMIC DNA]</scope>
    <source>
        <strain evidence="2 3">Sao Paulo</strain>
    </source>
</reference>
<dbReference type="RefSeq" id="WP_007557064.1">
    <property type="nucleotide sequence ID" value="NC_022793.1"/>
</dbReference>
<dbReference type="eggNOG" id="ENOG50337IX">
    <property type="taxonomic scope" value="Bacteria"/>
</dbReference>